<evidence type="ECO:0000313" key="5">
    <source>
        <dbReference type="Proteomes" id="UP000663866"/>
    </source>
</evidence>
<evidence type="ECO:0000256" key="1">
    <source>
        <dbReference type="SAM" id="MobiDB-lite"/>
    </source>
</evidence>
<dbReference type="EMBL" id="CAJOBG010006266">
    <property type="protein sequence ID" value="CAF4181581.1"/>
    <property type="molecule type" value="Genomic_DNA"/>
</dbReference>
<protein>
    <submittedName>
        <fullName evidence="2">Uncharacterized protein</fullName>
    </submittedName>
</protein>
<accession>A0A816VR86</accession>
<evidence type="ECO:0000313" key="2">
    <source>
        <dbReference type="EMBL" id="CAF2124153.1"/>
    </source>
</evidence>
<dbReference type="Proteomes" id="UP000663866">
    <property type="component" value="Unassembled WGS sequence"/>
</dbReference>
<organism evidence="2 4">
    <name type="scientific">Rotaria magnacalcarata</name>
    <dbReference type="NCBI Taxonomy" id="392030"/>
    <lineage>
        <taxon>Eukaryota</taxon>
        <taxon>Metazoa</taxon>
        <taxon>Spiralia</taxon>
        <taxon>Gnathifera</taxon>
        <taxon>Rotifera</taxon>
        <taxon>Eurotatoria</taxon>
        <taxon>Bdelloidea</taxon>
        <taxon>Philodinida</taxon>
        <taxon>Philodinidae</taxon>
        <taxon>Rotaria</taxon>
    </lineage>
</organism>
<feature type="region of interest" description="Disordered" evidence="1">
    <location>
        <begin position="82"/>
        <end position="102"/>
    </location>
</feature>
<evidence type="ECO:0000313" key="3">
    <source>
        <dbReference type="EMBL" id="CAF4181581.1"/>
    </source>
</evidence>
<dbReference type="EMBL" id="CAJNRF010010736">
    <property type="protein sequence ID" value="CAF2124153.1"/>
    <property type="molecule type" value="Genomic_DNA"/>
</dbReference>
<dbReference type="Proteomes" id="UP000663856">
    <property type="component" value="Unassembled WGS sequence"/>
</dbReference>
<gene>
    <name evidence="3" type="ORF">OVN521_LOCUS25308</name>
    <name evidence="2" type="ORF">WKI299_LOCUS24982</name>
</gene>
<name>A0A816VR86_9BILA</name>
<proteinExistence type="predicted"/>
<dbReference type="AlphaFoldDB" id="A0A816VR86"/>
<keyword evidence="5" id="KW-1185">Reference proteome</keyword>
<evidence type="ECO:0000313" key="4">
    <source>
        <dbReference type="Proteomes" id="UP000663856"/>
    </source>
</evidence>
<sequence length="160" mass="17962">MFANKTFANKTFANGEVPPNVLAKVQWTFADWRSSTECVGESKVDVRQLAKVRWGISVITQQYYERANLNRELQLEREKQNINNSINGEDPPSTTNNSSKAATLHQSSVLTAIDETECLSPSQSPENSFLQPSPTKLTITKTYSNKGKFILIVNGYNLQF</sequence>
<comment type="caution">
    <text evidence="2">The sequence shown here is derived from an EMBL/GenBank/DDBJ whole genome shotgun (WGS) entry which is preliminary data.</text>
</comment>
<reference evidence="2" key="1">
    <citation type="submission" date="2021-02" db="EMBL/GenBank/DDBJ databases">
        <authorList>
            <person name="Nowell W R."/>
        </authorList>
    </citation>
    <scope>NUCLEOTIDE SEQUENCE</scope>
</reference>